<dbReference type="GO" id="GO:0017089">
    <property type="term" value="F:glycolipid transfer activity"/>
    <property type="evidence" value="ECO:0007669"/>
    <property type="project" value="TreeGrafter"/>
</dbReference>
<feature type="transmembrane region" description="Helical" evidence="1">
    <location>
        <begin position="72"/>
        <end position="91"/>
    </location>
</feature>
<proteinExistence type="predicted"/>
<dbReference type="GO" id="GO:0030288">
    <property type="term" value="C:outer membrane-bounded periplasmic space"/>
    <property type="evidence" value="ECO:0007669"/>
    <property type="project" value="TreeGrafter"/>
</dbReference>
<dbReference type="InterPro" id="IPR010664">
    <property type="entry name" value="LipoPS_assembly_LptC-rel"/>
</dbReference>
<dbReference type="InterPro" id="IPR052363">
    <property type="entry name" value="LPS_export_LptC"/>
</dbReference>
<dbReference type="PANTHER" id="PTHR37481:SF1">
    <property type="entry name" value="LIPOPOLYSACCHARIDE EXPORT SYSTEM PROTEIN LPTC"/>
    <property type="match status" value="1"/>
</dbReference>
<accession>A0A7V4TJS6</accession>
<keyword evidence="1" id="KW-0812">Transmembrane</keyword>
<comment type="caution">
    <text evidence="2">The sequence shown here is derived from an EMBL/GenBank/DDBJ whole genome shotgun (WGS) entry which is preliminary data.</text>
</comment>
<name>A0A7V4TJS6_9BACT</name>
<dbReference type="GO" id="GO:0015920">
    <property type="term" value="P:lipopolysaccharide transport"/>
    <property type="evidence" value="ECO:0007669"/>
    <property type="project" value="TreeGrafter"/>
</dbReference>
<evidence type="ECO:0000313" key="2">
    <source>
        <dbReference type="EMBL" id="HGY39808.1"/>
    </source>
</evidence>
<organism evidence="2">
    <name type="scientific">Candidatus Caldatribacterium saccharofermentans</name>
    <dbReference type="NCBI Taxonomy" id="1454753"/>
    <lineage>
        <taxon>Bacteria</taxon>
        <taxon>Pseudomonadati</taxon>
        <taxon>Atribacterota</taxon>
        <taxon>Atribacteria</taxon>
        <taxon>Atribacterales</taxon>
        <taxon>Candidatus Caldatribacteriaceae</taxon>
        <taxon>Candidatus Caldatribacterium</taxon>
    </lineage>
</organism>
<dbReference type="PANTHER" id="PTHR37481">
    <property type="entry name" value="LIPOPOLYSACCHARIDE EXPORT SYSTEM PROTEIN LPTC"/>
    <property type="match status" value="1"/>
</dbReference>
<evidence type="ECO:0008006" key="3">
    <source>
        <dbReference type="Google" id="ProtNLM"/>
    </source>
</evidence>
<gene>
    <name evidence="2" type="ORF">ENW11_08395</name>
</gene>
<keyword evidence="1" id="KW-0472">Membrane</keyword>
<keyword evidence="1" id="KW-1133">Transmembrane helix</keyword>
<protein>
    <recommendedName>
        <fullName evidence="3">LPS export ABC transporter periplasmic protein LptC</fullName>
    </recommendedName>
</protein>
<dbReference type="Pfam" id="PF06835">
    <property type="entry name" value="LptC"/>
    <property type="match status" value="1"/>
</dbReference>
<dbReference type="EMBL" id="DTIY01000062">
    <property type="protein sequence ID" value="HGY39808.1"/>
    <property type="molecule type" value="Genomic_DNA"/>
</dbReference>
<dbReference type="AlphaFoldDB" id="A0A7V4TJS6"/>
<sequence>MARTPSPRSQVSVMRSQEAGMTFPTLTPRAFTLFLQQPAPKGKPLPPPWRPEVSGTCTTSWSMVPKSDSRGVLLFLGSLALLGLLVGYFFVIPHPVTLQEPPVEEKRTTIFLEEAEVTKVGARGREWTLRAPHIEKQGDTVVLSSIVGTFFREGTPLYEVRALRGRVLLGTQSVFLEGVELRHVTTGEQFFGQALSWQGEREEFTVAGVRFVGRGVRAECNELVYNVAEKKAHLRGDVVVRLEMGKP</sequence>
<reference evidence="2" key="1">
    <citation type="journal article" date="2020" name="mSystems">
        <title>Genome- and Community-Level Interaction Insights into Carbon Utilization and Element Cycling Functions of Hydrothermarchaeota in Hydrothermal Sediment.</title>
        <authorList>
            <person name="Zhou Z."/>
            <person name="Liu Y."/>
            <person name="Xu W."/>
            <person name="Pan J."/>
            <person name="Luo Z.H."/>
            <person name="Li M."/>
        </authorList>
    </citation>
    <scope>NUCLEOTIDE SEQUENCE [LARGE SCALE GENOMIC DNA]</scope>
    <source>
        <strain evidence="2">SpSt-82</strain>
    </source>
</reference>
<evidence type="ECO:0000256" key="1">
    <source>
        <dbReference type="SAM" id="Phobius"/>
    </source>
</evidence>
<dbReference type="GO" id="GO:0005886">
    <property type="term" value="C:plasma membrane"/>
    <property type="evidence" value="ECO:0007669"/>
    <property type="project" value="TreeGrafter"/>
</dbReference>